<feature type="transmembrane region" description="Helical" evidence="1">
    <location>
        <begin position="264"/>
        <end position="284"/>
    </location>
</feature>
<dbReference type="Proteomes" id="UP000448199">
    <property type="component" value="Unassembled WGS sequence"/>
</dbReference>
<keyword evidence="1" id="KW-0812">Transmembrane</keyword>
<keyword evidence="1" id="KW-0472">Membrane</keyword>
<feature type="transmembrane region" description="Helical" evidence="1">
    <location>
        <begin position="321"/>
        <end position="338"/>
    </location>
</feature>
<gene>
    <name evidence="2" type="ORF">GRI69_09870</name>
</gene>
<dbReference type="EMBL" id="WTYC01000004">
    <property type="protein sequence ID" value="MXO48564.1"/>
    <property type="molecule type" value="Genomic_DNA"/>
</dbReference>
<dbReference type="OrthoDB" id="8477220at2"/>
<keyword evidence="3" id="KW-1185">Reference proteome</keyword>
<proteinExistence type="predicted"/>
<accession>A0A844XT23</accession>
<name>A0A844XT23_9SPHN</name>
<dbReference type="RefSeq" id="WP_160728109.1">
    <property type="nucleotide sequence ID" value="NZ_WTYC01000004.1"/>
</dbReference>
<dbReference type="AlphaFoldDB" id="A0A844XT23"/>
<sequence length="392" mass="42675">MRIALLSTVDRNAHPGSARPPFANFAGAMVVERQLDLARELGCERVICLVNAVEREVVELQHRAECSEMKFRAIRQPSRLGGMVTADDELFVIVSGLLPDDDAVKSALSDMGVLAFPADLAVPLGHERIDLGFAWAGAMLVPGHLVEKLAELPGDVDVPSALMRIALQSGIRLVPLDRKLLAEGQWHLDADRQTLKLREKRWIDSQRRRIAFRAPGLAVAERAGARLTRDIVGQSAEPFPLAASAVCLLAAMTFGFLGYASVGIGLTALGALFAHIGGVVERVARRGRPRSKPNPLRRLVDLLIDPLFAILLILAAPEELGLLRGFVPLILIGLLRLGERHASEDWRATYSDRILLGLLLAPAAFFGISTEMAAALSLLVLATRFFRPLRDD</sequence>
<reference evidence="2 3" key="1">
    <citation type="submission" date="2019-12" db="EMBL/GenBank/DDBJ databases">
        <title>Genomic-based taxomic classification of the family Erythrobacteraceae.</title>
        <authorList>
            <person name="Xu L."/>
        </authorList>
    </citation>
    <scope>NUCLEOTIDE SEQUENCE [LARGE SCALE GENOMIC DNA]</scope>
    <source>
        <strain evidence="2 3">DSM 17792</strain>
    </source>
</reference>
<feature type="transmembrane region" description="Helical" evidence="1">
    <location>
        <begin position="296"/>
        <end position="315"/>
    </location>
</feature>
<evidence type="ECO:0000313" key="2">
    <source>
        <dbReference type="EMBL" id="MXO48564.1"/>
    </source>
</evidence>
<keyword evidence="1" id="KW-1133">Transmembrane helix</keyword>
<organism evidence="2 3">
    <name type="scientific">Qipengyuania vulgaris</name>
    <dbReference type="NCBI Taxonomy" id="291985"/>
    <lineage>
        <taxon>Bacteria</taxon>
        <taxon>Pseudomonadati</taxon>
        <taxon>Pseudomonadota</taxon>
        <taxon>Alphaproteobacteria</taxon>
        <taxon>Sphingomonadales</taxon>
        <taxon>Erythrobacteraceae</taxon>
        <taxon>Qipengyuania</taxon>
    </lineage>
</organism>
<feature type="transmembrane region" description="Helical" evidence="1">
    <location>
        <begin position="358"/>
        <end position="382"/>
    </location>
</feature>
<evidence type="ECO:0000313" key="3">
    <source>
        <dbReference type="Proteomes" id="UP000448199"/>
    </source>
</evidence>
<protein>
    <submittedName>
        <fullName evidence="2">Uncharacterized protein</fullName>
    </submittedName>
</protein>
<comment type="caution">
    <text evidence="2">The sequence shown here is derived from an EMBL/GenBank/DDBJ whole genome shotgun (WGS) entry which is preliminary data.</text>
</comment>
<evidence type="ECO:0000256" key="1">
    <source>
        <dbReference type="SAM" id="Phobius"/>
    </source>
</evidence>